<sequence>MVGSLHISVDHCHGGEVWVAIHLYRHLRYRHLQDLFLQEDCLPPQRCYIWRALYGCVLQSSSSAAPMRPAPASECGERTRWMISPSIRSASSRWRLTSRLSHWVDDLRCHQHAYTNRPACKGSALRLEQKNLQTRTSVVAPIISASDICSILNHIPLPH</sequence>
<dbReference type="EMBL" id="KV424210">
    <property type="protein sequence ID" value="KZT50204.1"/>
    <property type="molecule type" value="Genomic_DNA"/>
</dbReference>
<proteinExistence type="predicted"/>
<dbReference type="AlphaFoldDB" id="A0A165C3W7"/>
<name>A0A165C3W7_9BASI</name>
<evidence type="ECO:0000313" key="1">
    <source>
        <dbReference type="EMBL" id="KZT50204.1"/>
    </source>
</evidence>
<reference evidence="1 2" key="1">
    <citation type="journal article" date="2016" name="Mol. Biol. Evol.">
        <title>Comparative Genomics of Early-Diverging Mushroom-Forming Fungi Provides Insights into the Origins of Lignocellulose Decay Capabilities.</title>
        <authorList>
            <person name="Nagy L.G."/>
            <person name="Riley R."/>
            <person name="Tritt A."/>
            <person name="Adam C."/>
            <person name="Daum C."/>
            <person name="Floudas D."/>
            <person name="Sun H."/>
            <person name="Yadav J.S."/>
            <person name="Pangilinan J."/>
            <person name="Larsson K.H."/>
            <person name="Matsuura K."/>
            <person name="Barry K."/>
            <person name="Labutti K."/>
            <person name="Kuo R."/>
            <person name="Ohm R.A."/>
            <person name="Bhattacharya S.S."/>
            <person name="Shirouzu T."/>
            <person name="Yoshinaga Y."/>
            <person name="Martin F.M."/>
            <person name="Grigoriev I.V."/>
            <person name="Hibbett D.S."/>
        </authorList>
    </citation>
    <scope>NUCLEOTIDE SEQUENCE [LARGE SCALE GENOMIC DNA]</scope>
    <source>
        <strain evidence="1 2">HHB12733</strain>
    </source>
</reference>
<dbReference type="InParanoid" id="A0A165C3W7"/>
<accession>A0A165C3W7</accession>
<gene>
    <name evidence="1" type="ORF">CALCODRAFT_201664</name>
</gene>
<protein>
    <submittedName>
        <fullName evidence="1">Uncharacterized protein</fullName>
    </submittedName>
</protein>
<keyword evidence="2" id="KW-1185">Reference proteome</keyword>
<evidence type="ECO:0000313" key="2">
    <source>
        <dbReference type="Proteomes" id="UP000076842"/>
    </source>
</evidence>
<dbReference type="Proteomes" id="UP000076842">
    <property type="component" value="Unassembled WGS sequence"/>
</dbReference>
<organism evidence="1 2">
    <name type="scientific">Calocera cornea HHB12733</name>
    <dbReference type="NCBI Taxonomy" id="1353952"/>
    <lineage>
        <taxon>Eukaryota</taxon>
        <taxon>Fungi</taxon>
        <taxon>Dikarya</taxon>
        <taxon>Basidiomycota</taxon>
        <taxon>Agaricomycotina</taxon>
        <taxon>Dacrymycetes</taxon>
        <taxon>Dacrymycetales</taxon>
        <taxon>Dacrymycetaceae</taxon>
        <taxon>Calocera</taxon>
    </lineage>
</organism>